<keyword evidence="2" id="KW-1185">Reference proteome</keyword>
<organism evidence="1 2">
    <name type="scientific">Phlebia brevispora</name>
    <dbReference type="NCBI Taxonomy" id="194682"/>
    <lineage>
        <taxon>Eukaryota</taxon>
        <taxon>Fungi</taxon>
        <taxon>Dikarya</taxon>
        <taxon>Basidiomycota</taxon>
        <taxon>Agaricomycotina</taxon>
        <taxon>Agaricomycetes</taxon>
        <taxon>Polyporales</taxon>
        <taxon>Meruliaceae</taxon>
        <taxon>Phlebia</taxon>
    </lineage>
</organism>
<proteinExistence type="predicted"/>
<evidence type="ECO:0000313" key="1">
    <source>
        <dbReference type="EMBL" id="KAJ3557217.1"/>
    </source>
</evidence>
<gene>
    <name evidence="1" type="ORF">NM688_g1586</name>
</gene>
<accession>A0ACC1TAS2</accession>
<dbReference type="Proteomes" id="UP001148662">
    <property type="component" value="Unassembled WGS sequence"/>
</dbReference>
<protein>
    <submittedName>
        <fullName evidence="1">Uncharacterized protein</fullName>
    </submittedName>
</protein>
<evidence type="ECO:0000313" key="2">
    <source>
        <dbReference type="Proteomes" id="UP001148662"/>
    </source>
</evidence>
<reference evidence="1" key="1">
    <citation type="submission" date="2022-07" db="EMBL/GenBank/DDBJ databases">
        <title>Genome Sequence of Phlebia brevispora.</title>
        <authorList>
            <person name="Buettner E."/>
        </authorList>
    </citation>
    <scope>NUCLEOTIDE SEQUENCE</scope>
    <source>
        <strain evidence="1">MPL23</strain>
    </source>
</reference>
<sequence length="201" mass="23557">MEQVFKCKLVRMNLHSFYKLWKDPKMHKMSTDIPYHEQSGAGLQMPRAASDETNRKRWHMLHSVNFLGDLFAMGILSVQEMRDVVVTIATNPRSFLHLRGLHLLLSRCVYVTGQRLDSEFLLQTRQEIISRLWHVPNAWVQRWRAEMENLIERMLDQLGQDKREEDQIADGQVVKHQWSRSLSAENVFAPVASWVTTETQA</sequence>
<dbReference type="EMBL" id="JANHOG010000176">
    <property type="protein sequence ID" value="KAJ3557217.1"/>
    <property type="molecule type" value="Genomic_DNA"/>
</dbReference>
<comment type="caution">
    <text evidence="1">The sequence shown here is derived from an EMBL/GenBank/DDBJ whole genome shotgun (WGS) entry which is preliminary data.</text>
</comment>
<name>A0ACC1TAS2_9APHY</name>